<dbReference type="InterPro" id="IPR020846">
    <property type="entry name" value="MFS_dom"/>
</dbReference>
<evidence type="ECO:0000256" key="4">
    <source>
        <dbReference type="ARBA" id="ARBA00023136"/>
    </source>
</evidence>
<feature type="transmembrane region" description="Helical" evidence="5">
    <location>
        <begin position="163"/>
        <end position="181"/>
    </location>
</feature>
<dbReference type="Gene3D" id="1.20.1250.20">
    <property type="entry name" value="MFS general substrate transporter like domains"/>
    <property type="match status" value="1"/>
</dbReference>
<evidence type="ECO:0000259" key="6">
    <source>
        <dbReference type="PROSITE" id="PS50850"/>
    </source>
</evidence>
<comment type="subcellular location">
    <subcellularLocation>
        <location evidence="1">Membrane</location>
        <topology evidence="1">Multi-pass membrane protein</topology>
    </subcellularLocation>
</comment>
<dbReference type="InterPro" id="IPR050549">
    <property type="entry name" value="MFS_Trehalose_Transporter"/>
</dbReference>
<evidence type="ECO:0000313" key="8">
    <source>
        <dbReference type="Proteomes" id="UP000770661"/>
    </source>
</evidence>
<evidence type="ECO:0000256" key="5">
    <source>
        <dbReference type="SAM" id="Phobius"/>
    </source>
</evidence>
<dbReference type="PROSITE" id="PS50850">
    <property type="entry name" value="MFS"/>
    <property type="match status" value="1"/>
</dbReference>
<comment type="caution">
    <text evidence="7">The sequence shown here is derived from an EMBL/GenBank/DDBJ whole genome shotgun (WGS) entry which is preliminary data.</text>
</comment>
<keyword evidence="7" id="KW-0813">Transport</keyword>
<gene>
    <name evidence="7" type="primary">Tret1_4</name>
    <name evidence="7" type="ORF">GWK47_014107</name>
</gene>
<keyword evidence="4 5" id="KW-0472">Membrane</keyword>
<dbReference type="GO" id="GO:0022857">
    <property type="term" value="F:transmembrane transporter activity"/>
    <property type="evidence" value="ECO:0007669"/>
    <property type="project" value="InterPro"/>
</dbReference>
<keyword evidence="3 5" id="KW-1133">Transmembrane helix</keyword>
<accession>A0A8J4XW69</accession>
<keyword evidence="8" id="KW-1185">Reference proteome</keyword>
<feature type="transmembrane region" description="Helical" evidence="5">
    <location>
        <begin position="133"/>
        <end position="151"/>
    </location>
</feature>
<dbReference type="InterPro" id="IPR005829">
    <property type="entry name" value="Sugar_transporter_CS"/>
</dbReference>
<dbReference type="PROSITE" id="PS00217">
    <property type="entry name" value="SUGAR_TRANSPORT_2"/>
    <property type="match status" value="1"/>
</dbReference>
<feature type="transmembrane region" description="Helical" evidence="5">
    <location>
        <begin position="242"/>
        <end position="261"/>
    </location>
</feature>
<dbReference type="PANTHER" id="PTHR48021:SF1">
    <property type="entry name" value="GH07001P-RELATED"/>
    <property type="match status" value="1"/>
</dbReference>
<organism evidence="7 8">
    <name type="scientific">Chionoecetes opilio</name>
    <name type="common">Atlantic snow crab</name>
    <name type="synonym">Cancer opilio</name>
    <dbReference type="NCBI Taxonomy" id="41210"/>
    <lineage>
        <taxon>Eukaryota</taxon>
        <taxon>Metazoa</taxon>
        <taxon>Ecdysozoa</taxon>
        <taxon>Arthropoda</taxon>
        <taxon>Crustacea</taxon>
        <taxon>Multicrustacea</taxon>
        <taxon>Malacostraca</taxon>
        <taxon>Eumalacostraca</taxon>
        <taxon>Eucarida</taxon>
        <taxon>Decapoda</taxon>
        <taxon>Pleocyemata</taxon>
        <taxon>Brachyura</taxon>
        <taxon>Eubrachyura</taxon>
        <taxon>Majoidea</taxon>
        <taxon>Majidae</taxon>
        <taxon>Chionoecetes</taxon>
    </lineage>
</organism>
<protein>
    <submittedName>
        <fullName evidence="7">Sugar transporter ERD6-like 4</fullName>
    </submittedName>
</protein>
<proteinExistence type="predicted"/>
<evidence type="ECO:0000313" key="7">
    <source>
        <dbReference type="EMBL" id="KAG0714462.1"/>
    </source>
</evidence>
<name>A0A8J4XW69_CHIOP</name>
<dbReference type="SUPFAM" id="SSF103473">
    <property type="entry name" value="MFS general substrate transporter"/>
    <property type="match status" value="1"/>
</dbReference>
<dbReference type="Proteomes" id="UP000770661">
    <property type="component" value="Unassembled WGS sequence"/>
</dbReference>
<dbReference type="PANTHER" id="PTHR48021">
    <property type="match status" value="1"/>
</dbReference>
<dbReference type="AlphaFoldDB" id="A0A8J4XW69"/>
<keyword evidence="2 5" id="KW-0812">Transmembrane</keyword>
<reference evidence="7" key="1">
    <citation type="submission" date="2020-07" db="EMBL/GenBank/DDBJ databases">
        <title>The High-quality genome of the commercially important snow crab, Chionoecetes opilio.</title>
        <authorList>
            <person name="Jeong J.-H."/>
            <person name="Ryu S."/>
        </authorList>
    </citation>
    <scope>NUCLEOTIDE SEQUENCE</scope>
    <source>
        <strain evidence="7">MADBK_172401_WGS</strain>
        <tissue evidence="7">Digestive gland</tissue>
    </source>
</reference>
<feature type="transmembrane region" description="Helical" evidence="5">
    <location>
        <begin position="187"/>
        <end position="204"/>
    </location>
</feature>
<feature type="transmembrane region" description="Helical" evidence="5">
    <location>
        <begin position="216"/>
        <end position="236"/>
    </location>
</feature>
<evidence type="ECO:0000256" key="2">
    <source>
        <dbReference type="ARBA" id="ARBA00022692"/>
    </source>
</evidence>
<evidence type="ECO:0000256" key="1">
    <source>
        <dbReference type="ARBA" id="ARBA00004141"/>
    </source>
</evidence>
<sequence>MALEAQHEKAKPLGLEVSWPKTKVQVFGGLLDETVQFVHACGEDIEILKVLHILVAQFRMMAEDEGEKEPPGERRKRLAKQMWMALTVSLAYMVLGATLTWPSPAVSSLDKDNSTLVGTEIVFDAAQKDMTGSLLYLGSLFGSWIGGWMVSRLGRRLSMQLTGLPYTLGCVMIGLAPNTTLLLTGRLIQGVANGCMSVAGYAYVVELSDTSIRGMLTVLTNLGVTVGSLYTVAAGYALPWHYLSFVAVLPCVVFVIASFFLPESPSYLVIQGRRQSAIALLRKLRGNYVDIEAEVTQLEHMNPGGSGGWRGLLDKDILRRIGGGGDDFPLQ</sequence>
<evidence type="ECO:0000256" key="3">
    <source>
        <dbReference type="ARBA" id="ARBA00022989"/>
    </source>
</evidence>
<dbReference type="GO" id="GO:0016020">
    <property type="term" value="C:membrane"/>
    <property type="evidence" value="ECO:0007669"/>
    <property type="project" value="UniProtKB-SubCell"/>
</dbReference>
<dbReference type="InterPro" id="IPR036259">
    <property type="entry name" value="MFS_trans_sf"/>
</dbReference>
<feature type="transmembrane region" description="Helical" evidence="5">
    <location>
        <begin position="83"/>
        <end position="101"/>
    </location>
</feature>
<keyword evidence="7" id="KW-0762">Sugar transport</keyword>
<feature type="domain" description="Major facilitator superfamily (MFS) profile" evidence="6">
    <location>
        <begin position="84"/>
        <end position="331"/>
    </location>
</feature>
<dbReference type="InterPro" id="IPR005828">
    <property type="entry name" value="MFS_sugar_transport-like"/>
</dbReference>
<dbReference type="EMBL" id="JACEEZ010020510">
    <property type="protein sequence ID" value="KAG0714462.1"/>
    <property type="molecule type" value="Genomic_DNA"/>
</dbReference>
<dbReference type="Pfam" id="PF00083">
    <property type="entry name" value="Sugar_tr"/>
    <property type="match status" value="1"/>
</dbReference>
<dbReference type="OrthoDB" id="4142200at2759"/>